<dbReference type="PANTHER" id="PTHR21043">
    <property type="entry name" value="IOJAP SUPERFAMILY ORTHOLOG"/>
    <property type="match status" value="1"/>
</dbReference>
<dbReference type="PANTHER" id="PTHR21043:SF0">
    <property type="entry name" value="MITOCHONDRIAL ASSEMBLY OF RIBOSOMAL LARGE SUBUNIT PROTEIN 1"/>
    <property type="match status" value="1"/>
</dbReference>
<proteinExistence type="inferred from homology"/>
<keyword evidence="2" id="KW-0678">Repressor</keyword>
<feature type="region of interest" description="Disordered" evidence="3">
    <location>
        <begin position="123"/>
        <end position="179"/>
    </location>
</feature>
<evidence type="ECO:0000256" key="3">
    <source>
        <dbReference type="SAM" id="MobiDB-lite"/>
    </source>
</evidence>
<dbReference type="EMBL" id="FOVJ01000002">
    <property type="protein sequence ID" value="SFN65185.1"/>
    <property type="molecule type" value="Genomic_DNA"/>
</dbReference>
<dbReference type="InterPro" id="IPR004394">
    <property type="entry name" value="Iojap/RsfS/C7orf30"/>
</dbReference>
<dbReference type="GO" id="GO:0043023">
    <property type="term" value="F:ribosomal large subunit binding"/>
    <property type="evidence" value="ECO:0007669"/>
    <property type="project" value="TreeGrafter"/>
</dbReference>
<dbReference type="SUPFAM" id="SSF81301">
    <property type="entry name" value="Nucleotidyltransferase"/>
    <property type="match status" value="1"/>
</dbReference>
<dbReference type="GO" id="GO:0090071">
    <property type="term" value="P:negative regulation of ribosome biogenesis"/>
    <property type="evidence" value="ECO:0007669"/>
    <property type="project" value="UniProtKB-UniRule"/>
</dbReference>
<comment type="subcellular location">
    <subcellularLocation>
        <location evidence="2">Cytoplasm</location>
    </subcellularLocation>
</comment>
<dbReference type="Gene3D" id="3.30.460.10">
    <property type="entry name" value="Beta Polymerase, domain 2"/>
    <property type="match status" value="1"/>
</dbReference>
<comment type="function">
    <text evidence="2">Functions as a ribosomal silencing factor. Interacts with ribosomal protein uL14 (rplN), blocking formation of intersubunit bridge B8. Prevents association of the 30S and 50S ribosomal subunits and the formation of functional ribosomes, thus repressing translation.</text>
</comment>
<dbReference type="RefSeq" id="WP_083396701.1">
    <property type="nucleotide sequence ID" value="NZ_FOVJ01000002.1"/>
</dbReference>
<dbReference type="Pfam" id="PF02410">
    <property type="entry name" value="RsfS"/>
    <property type="match status" value="1"/>
</dbReference>
<accession>A0A1I5ARW3</accession>
<dbReference type="AlphaFoldDB" id="A0A1I5ARW3"/>
<gene>
    <name evidence="2" type="primary">rsfS</name>
    <name evidence="4" type="ORF">SAMN05216386_1507</name>
</gene>
<dbReference type="GO" id="GO:0017148">
    <property type="term" value="P:negative regulation of translation"/>
    <property type="evidence" value="ECO:0007669"/>
    <property type="project" value="UniProtKB-UniRule"/>
</dbReference>
<dbReference type="Proteomes" id="UP000183107">
    <property type="component" value="Unassembled WGS sequence"/>
</dbReference>
<dbReference type="HAMAP" id="MF_01477">
    <property type="entry name" value="Iojap_RsfS"/>
    <property type="match status" value="1"/>
</dbReference>
<dbReference type="InterPro" id="IPR043519">
    <property type="entry name" value="NT_sf"/>
</dbReference>
<keyword evidence="2" id="KW-0810">Translation regulation</keyword>
<dbReference type="GO" id="GO:0042256">
    <property type="term" value="P:cytosolic ribosome assembly"/>
    <property type="evidence" value="ECO:0007669"/>
    <property type="project" value="UniProtKB-UniRule"/>
</dbReference>
<comment type="similarity">
    <text evidence="1 2">Belongs to the Iojap/RsfS family.</text>
</comment>
<organism evidence="4 5">
    <name type="scientific">Nitrosospira briensis</name>
    <dbReference type="NCBI Taxonomy" id="35799"/>
    <lineage>
        <taxon>Bacteria</taxon>
        <taxon>Pseudomonadati</taxon>
        <taxon>Pseudomonadota</taxon>
        <taxon>Betaproteobacteria</taxon>
        <taxon>Nitrosomonadales</taxon>
        <taxon>Nitrosomonadaceae</taxon>
        <taxon>Nitrosospira</taxon>
    </lineage>
</organism>
<dbReference type="STRING" id="1266925.GCA_000619905_01342"/>
<evidence type="ECO:0000313" key="5">
    <source>
        <dbReference type="Proteomes" id="UP000183107"/>
    </source>
</evidence>
<protein>
    <recommendedName>
        <fullName evidence="2">Ribosomal silencing factor RsfS</fullName>
    </recommendedName>
</protein>
<comment type="subunit">
    <text evidence="2">Interacts with ribosomal protein uL14 (rplN).</text>
</comment>
<evidence type="ECO:0000256" key="1">
    <source>
        <dbReference type="ARBA" id="ARBA00010574"/>
    </source>
</evidence>
<dbReference type="NCBIfam" id="TIGR00090">
    <property type="entry name" value="rsfS_iojap_ybeB"/>
    <property type="match status" value="1"/>
</dbReference>
<sequence length="179" mass="19428">MTLAKLVKTIVAALEEIKARDVEVLDVRKITTLFDRMIIASGESTRQTRAIANNVAEKVKAAGGAVYGIEGEQTGEWILVDLGDVLVHVMQTAVRAHYNLEELWAEAKNIKKMSAVAKTIETGAKAPAQQPREQPGEPQVESPVEPPAEPPAVRRRRASARTASTVRKNKIGRSGPDEA</sequence>
<name>A0A1I5ARW3_9PROT</name>
<reference evidence="5" key="1">
    <citation type="submission" date="2016-10" db="EMBL/GenBank/DDBJ databases">
        <authorList>
            <person name="Varghese N."/>
        </authorList>
    </citation>
    <scope>NUCLEOTIDE SEQUENCE [LARGE SCALE GENOMIC DNA]</scope>
    <source>
        <strain evidence="5">Nsp8</strain>
    </source>
</reference>
<keyword evidence="2" id="KW-0963">Cytoplasm</keyword>
<dbReference type="GO" id="GO:0005737">
    <property type="term" value="C:cytoplasm"/>
    <property type="evidence" value="ECO:0007669"/>
    <property type="project" value="UniProtKB-SubCell"/>
</dbReference>
<evidence type="ECO:0000313" key="4">
    <source>
        <dbReference type="EMBL" id="SFN65185.1"/>
    </source>
</evidence>
<keyword evidence="5" id="KW-1185">Reference proteome</keyword>
<evidence type="ECO:0000256" key="2">
    <source>
        <dbReference type="HAMAP-Rule" id="MF_01477"/>
    </source>
</evidence>